<evidence type="ECO:0000256" key="1">
    <source>
        <dbReference type="ARBA" id="ARBA00023125"/>
    </source>
</evidence>
<dbReference type="STRING" id="1548547.BA177_13930"/>
<feature type="region of interest" description="Disordered" evidence="3">
    <location>
        <begin position="106"/>
        <end position="133"/>
    </location>
</feature>
<name>A0A193LI18_9GAMM</name>
<keyword evidence="6" id="KW-1185">Reference proteome</keyword>
<evidence type="ECO:0000259" key="4">
    <source>
        <dbReference type="Pfam" id="PF12835"/>
    </source>
</evidence>
<dbReference type="Pfam" id="PF12835">
    <property type="entry name" value="Integrase_1"/>
    <property type="match status" value="1"/>
</dbReference>
<dbReference type="GO" id="GO:0003677">
    <property type="term" value="F:DNA binding"/>
    <property type="evidence" value="ECO:0007669"/>
    <property type="project" value="UniProtKB-KW"/>
</dbReference>
<dbReference type="EMBL" id="CP016268">
    <property type="protein sequence ID" value="ANO52147.1"/>
    <property type="molecule type" value="Genomic_DNA"/>
</dbReference>
<feature type="compositionally biased region" description="Basic and acidic residues" evidence="3">
    <location>
        <begin position="123"/>
        <end position="133"/>
    </location>
</feature>
<keyword evidence="1" id="KW-0238">DNA-binding</keyword>
<gene>
    <name evidence="5" type="ORF">BA177_13930</name>
</gene>
<feature type="domain" description="Integrase catalytic" evidence="4">
    <location>
        <begin position="141"/>
        <end position="265"/>
    </location>
</feature>
<dbReference type="SUPFAM" id="SSF56349">
    <property type="entry name" value="DNA breaking-rejoining enzymes"/>
    <property type="match status" value="1"/>
</dbReference>
<evidence type="ECO:0000313" key="6">
    <source>
        <dbReference type="Proteomes" id="UP000092695"/>
    </source>
</evidence>
<dbReference type="InterPro" id="IPR010998">
    <property type="entry name" value="Integrase_recombinase_N"/>
</dbReference>
<keyword evidence="2" id="KW-0233">DNA recombination</keyword>
<evidence type="ECO:0000256" key="3">
    <source>
        <dbReference type="SAM" id="MobiDB-lite"/>
    </source>
</evidence>
<reference evidence="5 6" key="1">
    <citation type="submission" date="2016-06" db="EMBL/GenBank/DDBJ databases">
        <title>Complete genome sequence of a deep-branching marine Gamma Proteobacterium Woeseia oceani type strain XK5.</title>
        <authorList>
            <person name="Mu D."/>
            <person name="Du Z."/>
        </authorList>
    </citation>
    <scope>NUCLEOTIDE SEQUENCE [LARGE SCALE GENOMIC DNA]</scope>
    <source>
        <strain evidence="5 6">XK5</strain>
    </source>
</reference>
<evidence type="ECO:0000313" key="5">
    <source>
        <dbReference type="EMBL" id="ANO52147.1"/>
    </source>
</evidence>
<proteinExistence type="predicted"/>
<evidence type="ECO:0000256" key="2">
    <source>
        <dbReference type="ARBA" id="ARBA00023172"/>
    </source>
</evidence>
<dbReference type="Gene3D" id="1.10.150.130">
    <property type="match status" value="1"/>
</dbReference>
<dbReference type="Proteomes" id="UP000092695">
    <property type="component" value="Chromosome"/>
</dbReference>
<dbReference type="InterPro" id="IPR011010">
    <property type="entry name" value="DNA_brk_join_enz"/>
</dbReference>
<accession>A0A193LI18</accession>
<dbReference type="InterPro" id="IPR013762">
    <property type="entry name" value="Integrase-like_cat_sf"/>
</dbReference>
<organism evidence="5 6">
    <name type="scientific">Woeseia oceani</name>
    <dbReference type="NCBI Taxonomy" id="1548547"/>
    <lineage>
        <taxon>Bacteria</taxon>
        <taxon>Pseudomonadati</taxon>
        <taxon>Pseudomonadota</taxon>
        <taxon>Gammaproteobacteria</taxon>
        <taxon>Woeseiales</taxon>
        <taxon>Woeseiaceae</taxon>
        <taxon>Woeseia</taxon>
    </lineage>
</organism>
<dbReference type="GO" id="GO:0006310">
    <property type="term" value="P:DNA recombination"/>
    <property type="evidence" value="ECO:0007669"/>
    <property type="project" value="UniProtKB-KW"/>
</dbReference>
<sequence>MRKTNSDRNFGYGKQMAWAGKQALRANFGDGRYNTVGSHAERFRHFATWCKEQKQIRDAAEITREDVEAFCRSLAEQVDAEDIKVSYAINLISSVNVTLNAMRGDDKLRVKPSSEVGSRNRTRRDPPAGLRQHDVRQCADRLREQGQARIAATIEVARAFGLRRREASMLNARAALGQAHKRGAINITAGTKGGRGHRVDRWVPVTPYTMNVLRRAADAQGKARNLIEPELSLKQWFSRLRHAWSSVRNDCGLKKIHDLRAAYACARYRELTGHAAPVVAGRRIADRHADNQARQTITVELGHGRVDVVASYIGGSK</sequence>
<protein>
    <recommendedName>
        <fullName evidence="4">Integrase catalytic domain-containing protein</fullName>
    </recommendedName>
</protein>
<dbReference type="OrthoDB" id="5394387at2"/>
<dbReference type="Gene3D" id="1.10.443.10">
    <property type="entry name" value="Intergrase catalytic core"/>
    <property type="match status" value="1"/>
</dbReference>
<dbReference type="GO" id="GO:0015074">
    <property type="term" value="P:DNA integration"/>
    <property type="evidence" value="ECO:0007669"/>
    <property type="project" value="InterPro"/>
</dbReference>
<dbReference type="AlphaFoldDB" id="A0A193LI18"/>
<dbReference type="KEGG" id="woc:BA177_13930"/>
<dbReference type="InterPro" id="IPR024456">
    <property type="entry name" value="Integrase_catalytic_putative"/>
</dbReference>